<proteinExistence type="predicted"/>
<comment type="caution">
    <text evidence="1">The sequence shown here is derived from an EMBL/GenBank/DDBJ whole genome shotgun (WGS) entry which is preliminary data.</text>
</comment>
<dbReference type="EMBL" id="RQXV01000001">
    <property type="protein sequence ID" value="RRD01316.1"/>
    <property type="molecule type" value="Genomic_DNA"/>
</dbReference>
<sequence>MLGNNLEKKGLVLVRTGCDHHIQNWLTHPRNLRSWDLAISRYQDIAFPDKHHIDYLHYFKGGKWDGIFNFFSDNPTLIEKYEYFWLVDDDIECDVLHIDKLFSYVAKNKFELSQPALTLDSYYSHKLTLQCPGFRHRHVSMVEIMAPILSKEQLKKSLPYFENTKSGCGIDWLWHKFVTEKYKKISIIDELAVCHSRPLGQHLKKEMKKVGKSSVREREQLMSECSFGRHHMIVYSGVLSSGKKIRNRFSASFYVLFFYLKNRKLFLNGEFSFYDYMKIIYNQFFCKIYW</sequence>
<organism evidence="1 2">
    <name type="scientific">Amphritea balenae</name>
    <dbReference type="NCBI Taxonomy" id="452629"/>
    <lineage>
        <taxon>Bacteria</taxon>
        <taxon>Pseudomonadati</taxon>
        <taxon>Pseudomonadota</taxon>
        <taxon>Gammaproteobacteria</taxon>
        <taxon>Oceanospirillales</taxon>
        <taxon>Oceanospirillaceae</taxon>
        <taxon>Amphritea</taxon>
    </lineage>
</organism>
<evidence type="ECO:0000313" key="1">
    <source>
        <dbReference type="EMBL" id="RRD01316.1"/>
    </source>
</evidence>
<gene>
    <name evidence="1" type="ORF">EHS89_01775</name>
</gene>
<evidence type="ECO:0000313" key="2">
    <source>
        <dbReference type="Proteomes" id="UP000267535"/>
    </source>
</evidence>
<dbReference type="AlphaFoldDB" id="A0A3P1SXP0"/>
<reference evidence="1 2" key="1">
    <citation type="submission" date="2018-11" db="EMBL/GenBank/DDBJ databases">
        <title>The draft genome sequence of Amphritea balenae JAMM 1525T.</title>
        <authorList>
            <person name="Fang Z."/>
            <person name="Zhang Y."/>
            <person name="Han X."/>
        </authorList>
    </citation>
    <scope>NUCLEOTIDE SEQUENCE [LARGE SCALE GENOMIC DNA]</scope>
    <source>
        <strain evidence="1 2">JAMM 1525</strain>
    </source>
</reference>
<dbReference type="Pfam" id="PF05212">
    <property type="entry name" value="DUF707"/>
    <property type="match status" value="1"/>
</dbReference>
<keyword evidence="2" id="KW-1185">Reference proteome</keyword>
<dbReference type="InterPro" id="IPR007877">
    <property type="entry name" value="DUF707"/>
</dbReference>
<name>A0A3P1SXP0_9GAMM</name>
<accession>A0A3P1SXP0</accession>
<protein>
    <submittedName>
        <fullName evidence="1">DUF707 domain-containing protein</fullName>
    </submittedName>
</protein>
<dbReference type="OrthoDB" id="2938920at2"/>
<dbReference type="Proteomes" id="UP000267535">
    <property type="component" value="Unassembled WGS sequence"/>
</dbReference>